<dbReference type="PANTHER" id="PTHR11426">
    <property type="entry name" value="HISTONE H3"/>
    <property type="match status" value="1"/>
</dbReference>
<organism evidence="4 5">
    <name type="scientific">Digitaria exilis</name>
    <dbReference type="NCBI Taxonomy" id="1010633"/>
    <lineage>
        <taxon>Eukaryota</taxon>
        <taxon>Viridiplantae</taxon>
        <taxon>Streptophyta</taxon>
        <taxon>Embryophyta</taxon>
        <taxon>Tracheophyta</taxon>
        <taxon>Spermatophyta</taxon>
        <taxon>Magnoliopsida</taxon>
        <taxon>Liliopsida</taxon>
        <taxon>Poales</taxon>
        <taxon>Poaceae</taxon>
        <taxon>PACMAD clade</taxon>
        <taxon>Panicoideae</taxon>
        <taxon>Panicodae</taxon>
        <taxon>Paniceae</taxon>
        <taxon>Anthephorinae</taxon>
        <taxon>Digitaria</taxon>
    </lineage>
</organism>
<keyword evidence="3" id="KW-0812">Transmembrane</keyword>
<keyword evidence="3" id="KW-1133">Transmembrane helix</keyword>
<dbReference type="GO" id="GO:0003677">
    <property type="term" value="F:DNA binding"/>
    <property type="evidence" value="ECO:0007669"/>
    <property type="project" value="InterPro"/>
</dbReference>
<accession>A0A835EVV3</accession>
<dbReference type="EMBL" id="JACEFO010001700">
    <property type="protein sequence ID" value="KAF8719420.1"/>
    <property type="molecule type" value="Genomic_DNA"/>
</dbReference>
<dbReference type="InterPro" id="IPR000164">
    <property type="entry name" value="Histone_H3/CENP-A"/>
</dbReference>
<dbReference type="GO" id="GO:0046982">
    <property type="term" value="F:protein heterodimerization activity"/>
    <property type="evidence" value="ECO:0007669"/>
    <property type="project" value="InterPro"/>
</dbReference>
<sequence length="190" mass="21051">MARTKHPAVRTTGRAPKKQLQFDGSPSQRAAQAGSFTRPPAPTQCPSGRDECSRTTLPSAIGGLLGLLFTLGCGIVDAGASGRKQKKRRWRPGTVALREIRKLQKSIKLAIPFAPFIRLVGEIGYLCLQVREISTDYSTEVTRWTPEALLAIQEVNAEACLLFHFSRKLCYTLPDYMKCTFHLLNVYGVQ</sequence>
<gene>
    <name evidence="4" type="ORF">HU200_024133</name>
</gene>
<name>A0A835EVV3_9POAL</name>
<comment type="similarity">
    <text evidence="1">Belongs to the histone H3 family.</text>
</comment>
<dbReference type="OrthoDB" id="842664at2759"/>
<comment type="caution">
    <text evidence="4">The sequence shown here is derived from an EMBL/GenBank/DDBJ whole genome shotgun (WGS) entry which is preliminary data.</text>
</comment>
<evidence type="ECO:0000256" key="1">
    <source>
        <dbReference type="ARBA" id="ARBA00010343"/>
    </source>
</evidence>
<evidence type="ECO:0000256" key="2">
    <source>
        <dbReference type="SAM" id="MobiDB-lite"/>
    </source>
</evidence>
<dbReference type="SMART" id="SM00428">
    <property type="entry name" value="H3"/>
    <property type="match status" value="1"/>
</dbReference>
<dbReference type="Gene3D" id="1.10.20.10">
    <property type="entry name" value="Histone, subunit A"/>
    <property type="match status" value="1"/>
</dbReference>
<evidence type="ECO:0000313" key="5">
    <source>
        <dbReference type="Proteomes" id="UP000636709"/>
    </source>
</evidence>
<feature type="region of interest" description="Disordered" evidence="2">
    <location>
        <begin position="1"/>
        <end position="51"/>
    </location>
</feature>
<reference evidence="4" key="1">
    <citation type="submission" date="2020-07" db="EMBL/GenBank/DDBJ databases">
        <title>Genome sequence and genetic diversity analysis of an under-domesticated orphan crop, white fonio (Digitaria exilis).</title>
        <authorList>
            <person name="Bennetzen J.L."/>
            <person name="Chen S."/>
            <person name="Ma X."/>
            <person name="Wang X."/>
            <person name="Yssel A.E.J."/>
            <person name="Chaluvadi S.R."/>
            <person name="Johnson M."/>
            <person name="Gangashetty P."/>
            <person name="Hamidou F."/>
            <person name="Sanogo M.D."/>
            <person name="Zwaenepoel A."/>
            <person name="Wallace J."/>
            <person name="Van De Peer Y."/>
            <person name="Van Deynze A."/>
        </authorList>
    </citation>
    <scope>NUCLEOTIDE SEQUENCE</scope>
    <source>
        <tissue evidence="4">Leaves</tissue>
    </source>
</reference>
<feature type="transmembrane region" description="Helical" evidence="3">
    <location>
        <begin position="60"/>
        <end position="80"/>
    </location>
</feature>
<proteinExistence type="inferred from homology"/>
<protein>
    <submittedName>
        <fullName evidence="4">Uncharacterized protein</fullName>
    </submittedName>
</protein>
<evidence type="ECO:0000313" key="4">
    <source>
        <dbReference type="EMBL" id="KAF8719420.1"/>
    </source>
</evidence>
<evidence type="ECO:0000256" key="3">
    <source>
        <dbReference type="SAM" id="Phobius"/>
    </source>
</evidence>
<dbReference type="Proteomes" id="UP000636709">
    <property type="component" value="Unassembled WGS sequence"/>
</dbReference>
<dbReference type="InterPro" id="IPR009072">
    <property type="entry name" value="Histone-fold"/>
</dbReference>
<keyword evidence="3" id="KW-0472">Membrane</keyword>
<keyword evidence="5" id="KW-1185">Reference proteome</keyword>
<dbReference type="SUPFAM" id="SSF47113">
    <property type="entry name" value="Histone-fold"/>
    <property type="match status" value="1"/>
</dbReference>
<dbReference type="AlphaFoldDB" id="A0A835EVV3"/>
<dbReference type="GO" id="GO:0030527">
    <property type="term" value="F:structural constituent of chromatin"/>
    <property type="evidence" value="ECO:0007669"/>
    <property type="project" value="InterPro"/>
</dbReference>
<dbReference type="GO" id="GO:0000786">
    <property type="term" value="C:nucleosome"/>
    <property type="evidence" value="ECO:0007669"/>
    <property type="project" value="InterPro"/>
</dbReference>